<comment type="subcellular location">
    <subcellularLocation>
        <location evidence="1">Membrane</location>
        <topology evidence="1">Multi-pass membrane protein</topology>
    </subcellularLocation>
</comment>
<evidence type="ECO:0000313" key="7">
    <source>
        <dbReference type="EMBL" id="KAK2613978.1"/>
    </source>
</evidence>
<dbReference type="EMBL" id="JAUJFL010000001">
    <property type="protein sequence ID" value="KAK2613977.1"/>
    <property type="molecule type" value="Genomic_DNA"/>
</dbReference>
<evidence type="ECO:0000256" key="1">
    <source>
        <dbReference type="ARBA" id="ARBA00004141"/>
    </source>
</evidence>
<dbReference type="GO" id="GO:0016236">
    <property type="term" value="P:macroautophagy"/>
    <property type="evidence" value="ECO:0007669"/>
    <property type="project" value="TreeGrafter"/>
</dbReference>
<evidence type="ECO:0000256" key="6">
    <source>
        <dbReference type="SAM" id="MobiDB-lite"/>
    </source>
</evidence>
<organism evidence="7 8">
    <name type="scientific">Phomopsis amygdali</name>
    <name type="common">Fusicoccum amygdali</name>
    <dbReference type="NCBI Taxonomy" id="1214568"/>
    <lineage>
        <taxon>Eukaryota</taxon>
        <taxon>Fungi</taxon>
        <taxon>Dikarya</taxon>
        <taxon>Ascomycota</taxon>
        <taxon>Pezizomycotina</taxon>
        <taxon>Sordariomycetes</taxon>
        <taxon>Sordariomycetidae</taxon>
        <taxon>Diaporthales</taxon>
        <taxon>Diaporthaceae</taxon>
        <taxon>Diaporthe</taxon>
    </lineage>
</organism>
<dbReference type="AlphaFoldDB" id="A0AAD9SQB8"/>
<evidence type="ECO:0000313" key="8">
    <source>
        <dbReference type="Proteomes" id="UP001265746"/>
    </source>
</evidence>
<keyword evidence="2" id="KW-0812">Transmembrane</keyword>
<evidence type="ECO:0000256" key="5">
    <source>
        <dbReference type="ARBA" id="ARBA00038013"/>
    </source>
</evidence>
<dbReference type="Proteomes" id="UP001265746">
    <property type="component" value="Unassembled WGS sequence"/>
</dbReference>
<accession>A0AAD9SQB8</accession>
<reference evidence="7" key="1">
    <citation type="submission" date="2023-06" db="EMBL/GenBank/DDBJ databases">
        <authorList>
            <person name="Noh H."/>
        </authorList>
    </citation>
    <scope>NUCLEOTIDE SEQUENCE</scope>
    <source>
        <strain evidence="7">DUCC20226</strain>
    </source>
</reference>
<comment type="similarity">
    <text evidence="5">Belongs to the ATG33 family.</text>
</comment>
<feature type="compositionally biased region" description="Basic and acidic residues" evidence="6">
    <location>
        <begin position="126"/>
        <end position="135"/>
    </location>
</feature>
<dbReference type="EMBL" id="JAUJFL010000001">
    <property type="protein sequence ID" value="KAK2613978.1"/>
    <property type="molecule type" value="Genomic_DNA"/>
</dbReference>
<dbReference type="GO" id="GO:0005741">
    <property type="term" value="C:mitochondrial outer membrane"/>
    <property type="evidence" value="ECO:0007669"/>
    <property type="project" value="TreeGrafter"/>
</dbReference>
<gene>
    <name evidence="7" type="ORF">N8I77_000843</name>
</gene>
<keyword evidence="8" id="KW-1185">Reference proteome</keyword>
<protein>
    <recommendedName>
        <fullName evidence="9">Autophagy-related protein 33</fullName>
    </recommendedName>
</protein>
<evidence type="ECO:0000256" key="2">
    <source>
        <dbReference type="ARBA" id="ARBA00022692"/>
    </source>
</evidence>
<feature type="compositionally biased region" description="Basic and acidic residues" evidence="6">
    <location>
        <begin position="149"/>
        <end position="162"/>
    </location>
</feature>
<keyword evidence="3" id="KW-1133">Transmembrane helix</keyword>
<feature type="compositionally biased region" description="Low complexity" evidence="6">
    <location>
        <begin position="116"/>
        <end position="125"/>
    </location>
</feature>
<evidence type="ECO:0000256" key="4">
    <source>
        <dbReference type="ARBA" id="ARBA00023136"/>
    </source>
</evidence>
<evidence type="ECO:0008006" key="9">
    <source>
        <dbReference type="Google" id="ProtNLM"/>
    </source>
</evidence>
<evidence type="ECO:0000256" key="3">
    <source>
        <dbReference type="ARBA" id="ARBA00022989"/>
    </source>
</evidence>
<proteinExistence type="inferred from homology"/>
<sequence length="225" mass="23780">MASRGVSTLKFVGTVSLGLLTGLSYTLSTLTVPTLLTLPSASTAAKAFRTLTTTARTQLRTLAGISSTAFFLAFALSPRSARHPYLLYTSALVAISRLSVSDFVAPYLFAHPHTPASSQRRSSSAARKDRSATRRMEASYDVIGSDAHSEATLDSASDRSIEDDSAAADSNVNGEEVRGEVETFLKKQQVSTATAGLGFLMAVVGIWGDGAVSYVSETVVNVVEF</sequence>
<feature type="region of interest" description="Disordered" evidence="6">
    <location>
        <begin position="114"/>
        <end position="135"/>
    </location>
</feature>
<dbReference type="PANTHER" id="PTHR37278:SF1">
    <property type="entry name" value="AUTOPHAGY-RELATED PROTEIN 33-RELATED"/>
    <property type="match status" value="1"/>
</dbReference>
<comment type="caution">
    <text evidence="7">The sequence shown here is derived from an EMBL/GenBank/DDBJ whole genome shotgun (WGS) entry which is preliminary data.</text>
</comment>
<dbReference type="GO" id="GO:0000422">
    <property type="term" value="P:autophagy of mitochondrion"/>
    <property type="evidence" value="ECO:0007669"/>
    <property type="project" value="TreeGrafter"/>
</dbReference>
<name>A0AAD9SQB8_PHOAM</name>
<keyword evidence="4" id="KW-0472">Membrane</keyword>
<dbReference type="PANTHER" id="PTHR37278">
    <property type="entry name" value="AUTOPHAGY-RELATED PROTEIN 33-RELATED"/>
    <property type="match status" value="1"/>
</dbReference>
<feature type="region of interest" description="Disordered" evidence="6">
    <location>
        <begin position="149"/>
        <end position="175"/>
    </location>
</feature>
<dbReference type="InterPro" id="IPR051668">
    <property type="entry name" value="ATG33"/>
</dbReference>